<feature type="compositionally biased region" description="Polar residues" evidence="2">
    <location>
        <begin position="120"/>
        <end position="130"/>
    </location>
</feature>
<comment type="similarity">
    <text evidence="1">Belongs to the peroxin-14 family.</text>
</comment>
<comment type="caution">
    <text evidence="3">The sequence shown here is derived from an EMBL/GenBank/DDBJ whole genome shotgun (WGS) entry which is preliminary data.</text>
</comment>
<dbReference type="AlphaFoldDB" id="A0ABC8QXX0"/>
<gene>
    <name evidence="3" type="ORF">ILEXP_LOCUS4623</name>
</gene>
<feature type="region of interest" description="Disordered" evidence="2">
    <location>
        <begin position="1"/>
        <end position="98"/>
    </location>
</feature>
<dbReference type="EMBL" id="CAUOFW020000825">
    <property type="protein sequence ID" value="CAK9137611.1"/>
    <property type="molecule type" value="Genomic_DNA"/>
</dbReference>
<reference evidence="3 4" key="1">
    <citation type="submission" date="2024-02" db="EMBL/GenBank/DDBJ databases">
        <authorList>
            <person name="Vignale AGUSTIN F."/>
            <person name="Sosa J E."/>
            <person name="Modenutti C."/>
        </authorList>
    </citation>
    <scope>NUCLEOTIDE SEQUENCE [LARGE SCALE GENOMIC DNA]</scope>
</reference>
<keyword evidence="1" id="KW-0576">Peroxisome</keyword>
<keyword evidence="1" id="KW-0813">Transport</keyword>
<keyword evidence="4" id="KW-1185">Reference proteome</keyword>
<proteinExistence type="inferred from homology"/>
<dbReference type="Proteomes" id="UP001642360">
    <property type="component" value="Unassembled WGS sequence"/>
</dbReference>
<feature type="compositionally biased region" description="Low complexity" evidence="2">
    <location>
        <begin position="9"/>
        <end position="27"/>
    </location>
</feature>
<comment type="function">
    <text evidence="1">Component of the PEX13-PEX14 docking complex, a translocon channel that specifically mediates the import of peroxisomal cargo proteins bound to PEX5 receptor. The PEX13-PEX14 docking complex forms a large import pore which can be opened to a diameter of about 9 nm. Mechanistically, PEX5 receptor along with cargo proteins associates with the PEX14 subunit of the PEX13-PEX14 docking complex in the cytosol, leading to the insertion of the receptor into the organelle membrane with the concomitant translocation of the cargo into the peroxisome matrix.</text>
</comment>
<accession>A0ABC8QXX0</accession>
<feature type="compositionally biased region" description="Polar residues" evidence="2">
    <location>
        <begin position="61"/>
        <end position="96"/>
    </location>
</feature>
<protein>
    <recommendedName>
        <fullName evidence="1">Peroxisomal membrane protein PEX14</fullName>
    </recommendedName>
    <alternativeName>
        <fullName evidence="1">Peroxin-14</fullName>
    </alternativeName>
</protein>
<organism evidence="3 4">
    <name type="scientific">Ilex paraguariensis</name>
    <name type="common">yerba mate</name>
    <dbReference type="NCBI Taxonomy" id="185542"/>
    <lineage>
        <taxon>Eukaryota</taxon>
        <taxon>Viridiplantae</taxon>
        <taxon>Streptophyta</taxon>
        <taxon>Embryophyta</taxon>
        <taxon>Tracheophyta</taxon>
        <taxon>Spermatophyta</taxon>
        <taxon>Magnoliopsida</taxon>
        <taxon>eudicotyledons</taxon>
        <taxon>Gunneridae</taxon>
        <taxon>Pentapetalae</taxon>
        <taxon>asterids</taxon>
        <taxon>campanulids</taxon>
        <taxon>Aquifoliales</taxon>
        <taxon>Aquifoliaceae</taxon>
        <taxon>Ilex</taxon>
    </lineage>
</organism>
<dbReference type="InterPro" id="IPR025655">
    <property type="entry name" value="PEX14"/>
</dbReference>
<dbReference type="PANTHER" id="PTHR23058:SF0">
    <property type="entry name" value="PEROXISOMAL MEMBRANE PROTEIN PEX14"/>
    <property type="match status" value="1"/>
</dbReference>
<evidence type="ECO:0000256" key="1">
    <source>
        <dbReference type="RuleBase" id="RU367032"/>
    </source>
</evidence>
<keyword evidence="1" id="KW-0472">Membrane</keyword>
<feature type="region of interest" description="Disordered" evidence="2">
    <location>
        <begin position="117"/>
        <end position="141"/>
    </location>
</feature>
<name>A0ABC8QXX0_9AQUA</name>
<keyword evidence="1" id="KW-0653">Protein transport</keyword>
<dbReference type="GO" id="GO:0016560">
    <property type="term" value="P:protein import into peroxisome matrix, docking"/>
    <property type="evidence" value="ECO:0007669"/>
    <property type="project" value="UniProtKB-UniRule"/>
</dbReference>
<comment type="subcellular location">
    <subcellularLocation>
        <location evidence="1">Peroxisome membrane</location>
    </subcellularLocation>
</comment>
<evidence type="ECO:0000313" key="4">
    <source>
        <dbReference type="Proteomes" id="UP001642360"/>
    </source>
</evidence>
<dbReference type="PANTHER" id="PTHR23058">
    <property type="entry name" value="PEROXISOMAL MEMBRANE PROTEIN PEX14"/>
    <property type="match status" value="1"/>
</dbReference>
<evidence type="ECO:0000313" key="3">
    <source>
        <dbReference type="EMBL" id="CAK9137611.1"/>
    </source>
</evidence>
<dbReference type="GO" id="GO:0005778">
    <property type="term" value="C:peroxisomal membrane"/>
    <property type="evidence" value="ECO:0007669"/>
    <property type="project" value="UniProtKB-SubCell"/>
</dbReference>
<feature type="region of interest" description="Disordered" evidence="2">
    <location>
        <begin position="184"/>
        <end position="213"/>
    </location>
</feature>
<evidence type="ECO:0000256" key="2">
    <source>
        <dbReference type="SAM" id="MobiDB-lite"/>
    </source>
</evidence>
<sequence length="213" mass="23393">MSYNGIFCAARSSSPPASVEPSVAPHPKSYMEEINDRPPNPNQPVSNPRMTPRPKPWEVSLGQNTSSHMLQSQESSDGLDSNIQDNGLSNQLNGDSSVPWLQRKNVRITEIETEGGFSGLLTNSRPTQRSWVPPQPPPVAMPEAAAAIRQPKKPSVQKEQLTDDHVEAHSLDITDDLHRITKISESGGVEEANGGNSELNRTEIQEDNSYFET</sequence>